<reference evidence="1 2" key="1">
    <citation type="submission" date="2016-10" db="EMBL/GenBank/DDBJ databases">
        <title>Comparative genome analysis of multiple Pseudomonas spp. focuses on biocontrol and plant growth promoting traits.</title>
        <authorList>
            <person name="Tao X.-Y."/>
            <person name="Taylor C.G."/>
        </authorList>
    </citation>
    <scope>NUCLEOTIDE SEQUENCE [LARGE SCALE GENOMIC DNA]</scope>
    <source>
        <strain evidence="1 2">37A10</strain>
    </source>
</reference>
<dbReference type="EMBL" id="MOBQ01000024">
    <property type="protein sequence ID" value="RON43500.1"/>
    <property type="molecule type" value="Genomic_DNA"/>
</dbReference>
<name>A0A423JZY4_9PSED</name>
<dbReference type="AlphaFoldDB" id="A0A423JZY4"/>
<protein>
    <submittedName>
        <fullName evidence="1">Uncharacterized protein</fullName>
    </submittedName>
</protein>
<dbReference type="RefSeq" id="WP_123512644.1">
    <property type="nucleotide sequence ID" value="NZ_MOBQ01000024.1"/>
</dbReference>
<evidence type="ECO:0000313" key="1">
    <source>
        <dbReference type="EMBL" id="RON43500.1"/>
    </source>
</evidence>
<organism evidence="1 2">
    <name type="scientific">Pseudomonas frederiksbergensis</name>
    <dbReference type="NCBI Taxonomy" id="104087"/>
    <lineage>
        <taxon>Bacteria</taxon>
        <taxon>Pseudomonadati</taxon>
        <taxon>Pseudomonadota</taxon>
        <taxon>Gammaproteobacteria</taxon>
        <taxon>Pseudomonadales</taxon>
        <taxon>Pseudomonadaceae</taxon>
        <taxon>Pseudomonas</taxon>
    </lineage>
</organism>
<evidence type="ECO:0000313" key="2">
    <source>
        <dbReference type="Proteomes" id="UP000285349"/>
    </source>
</evidence>
<comment type="caution">
    <text evidence="1">The sequence shown here is derived from an EMBL/GenBank/DDBJ whole genome shotgun (WGS) entry which is preliminary data.</text>
</comment>
<gene>
    <name evidence="1" type="ORF">BK666_20725</name>
</gene>
<dbReference type="OrthoDB" id="9204684at2"/>
<sequence>MSLYLYLNEYWHADTWVGGGKIPINPASTYKSMERAGIFTPDENLIHKSEVDLTTLGPFLSVGPGSVIKDLTFEGCIVDDEPFPDITNADYYEDDGLILSFSSRLTGGLARKMKKKSCVKILSMGRLKAHLDEQLGVESLAKFCKYTSTHERNHFLKSDLDEWQAEFRLFWPILKKVEVLIPAGTAELICTW</sequence>
<proteinExistence type="predicted"/>
<dbReference type="Proteomes" id="UP000285349">
    <property type="component" value="Unassembled WGS sequence"/>
</dbReference>
<accession>A0A423JZY4</accession>